<evidence type="ECO:0000313" key="13">
    <source>
        <dbReference type="Proteomes" id="UP000326287"/>
    </source>
</evidence>
<dbReference type="GO" id="GO:0006189">
    <property type="term" value="P:'de novo' IMP biosynthetic process"/>
    <property type="evidence" value="ECO:0007669"/>
    <property type="project" value="UniProtKB-UniRule"/>
</dbReference>
<evidence type="ECO:0000256" key="10">
    <source>
        <dbReference type="PIRSR" id="PIRSR000485-2"/>
    </source>
</evidence>
<evidence type="ECO:0000256" key="9">
    <source>
        <dbReference type="PIRSR" id="PIRSR000485-1"/>
    </source>
</evidence>
<dbReference type="PANTHER" id="PTHR11907">
    <property type="entry name" value="AMIDOPHOSPHORIBOSYLTRANSFERASE"/>
    <property type="match status" value="1"/>
</dbReference>
<organism evidence="12 13">
    <name type="scientific">Halioglobus maricola</name>
    <dbReference type="NCBI Taxonomy" id="2601894"/>
    <lineage>
        <taxon>Bacteria</taxon>
        <taxon>Pseudomonadati</taxon>
        <taxon>Pseudomonadota</taxon>
        <taxon>Gammaproteobacteria</taxon>
        <taxon>Cellvibrionales</taxon>
        <taxon>Halieaceae</taxon>
        <taxon>Halioglobus</taxon>
    </lineage>
</organism>
<proteinExistence type="inferred from homology"/>
<feature type="binding site" evidence="7 10">
    <location>
        <position position="368"/>
    </location>
    <ligand>
        <name>Mg(2+)</name>
        <dbReference type="ChEBI" id="CHEBI:18420"/>
    </ligand>
</feature>
<comment type="cofactor">
    <cofactor evidence="7 10">
        <name>Mg(2+)</name>
        <dbReference type="ChEBI" id="CHEBI:18420"/>
    </cofactor>
    <text evidence="7 10">Binds 1 Mg(2+) ion per subunit.</text>
</comment>
<name>A0A5P9NMN1_9GAMM</name>
<dbReference type="GO" id="GO:0000287">
    <property type="term" value="F:magnesium ion binding"/>
    <property type="evidence" value="ECO:0007669"/>
    <property type="project" value="UniProtKB-UniRule"/>
</dbReference>
<keyword evidence="3 7" id="KW-0328">Glycosyltransferase</keyword>
<dbReference type="InterPro" id="IPR000836">
    <property type="entry name" value="PRTase_dom"/>
</dbReference>
<dbReference type="Proteomes" id="UP000326287">
    <property type="component" value="Chromosome"/>
</dbReference>
<dbReference type="PROSITE" id="PS51278">
    <property type="entry name" value="GATASE_TYPE_2"/>
    <property type="match status" value="1"/>
</dbReference>
<dbReference type="Gene3D" id="3.60.20.10">
    <property type="entry name" value="Glutamine Phosphoribosylpyrophosphate, subunit 1, domain 1"/>
    <property type="match status" value="1"/>
</dbReference>
<dbReference type="CDD" id="cd00715">
    <property type="entry name" value="GPATase_N"/>
    <property type="match status" value="1"/>
</dbReference>
<dbReference type="Gene3D" id="3.40.50.2020">
    <property type="match status" value="1"/>
</dbReference>
<dbReference type="AlphaFoldDB" id="A0A5P9NMN1"/>
<evidence type="ECO:0000256" key="3">
    <source>
        <dbReference type="ARBA" id="ARBA00022676"/>
    </source>
</evidence>
<comment type="similarity">
    <text evidence="2 7 8">In the C-terminal section; belongs to the purine/pyrimidine phosphoribosyltransferase family.</text>
</comment>
<comment type="caution">
    <text evidence="7">Lacks conserved residue(s) required for the propagation of feature annotation.</text>
</comment>
<evidence type="ECO:0000313" key="12">
    <source>
        <dbReference type="EMBL" id="QFU76188.1"/>
    </source>
</evidence>
<dbReference type="SUPFAM" id="SSF53271">
    <property type="entry name" value="PRTase-like"/>
    <property type="match status" value="1"/>
</dbReference>
<dbReference type="GO" id="GO:0009113">
    <property type="term" value="P:purine nucleobase biosynthetic process"/>
    <property type="evidence" value="ECO:0007669"/>
    <property type="project" value="UniProtKB-UniRule"/>
</dbReference>
<dbReference type="InterPro" id="IPR005854">
    <property type="entry name" value="PurF"/>
</dbReference>
<dbReference type="NCBIfam" id="TIGR01134">
    <property type="entry name" value="purF"/>
    <property type="match status" value="1"/>
</dbReference>
<evidence type="ECO:0000256" key="7">
    <source>
        <dbReference type="HAMAP-Rule" id="MF_01931"/>
    </source>
</evidence>
<dbReference type="InterPro" id="IPR029055">
    <property type="entry name" value="Ntn_hydrolases_N"/>
</dbReference>
<comment type="catalytic activity">
    <reaction evidence="7 8">
        <text>5-phospho-beta-D-ribosylamine + L-glutamate + diphosphate = 5-phospho-alpha-D-ribose 1-diphosphate + L-glutamine + H2O</text>
        <dbReference type="Rhea" id="RHEA:14905"/>
        <dbReference type="ChEBI" id="CHEBI:15377"/>
        <dbReference type="ChEBI" id="CHEBI:29985"/>
        <dbReference type="ChEBI" id="CHEBI:33019"/>
        <dbReference type="ChEBI" id="CHEBI:58017"/>
        <dbReference type="ChEBI" id="CHEBI:58359"/>
        <dbReference type="ChEBI" id="CHEBI:58681"/>
        <dbReference type="EC" id="2.4.2.14"/>
    </reaction>
</comment>
<dbReference type="GO" id="GO:0004044">
    <property type="term" value="F:amidophosphoribosyltransferase activity"/>
    <property type="evidence" value="ECO:0007669"/>
    <property type="project" value="UniProtKB-UniRule"/>
</dbReference>
<dbReference type="InterPro" id="IPR035584">
    <property type="entry name" value="PurF_N"/>
</dbReference>
<dbReference type="EMBL" id="CP036422">
    <property type="protein sequence ID" value="QFU76188.1"/>
    <property type="molecule type" value="Genomic_DNA"/>
</dbReference>
<keyword evidence="4 7" id="KW-0808">Transferase</keyword>
<keyword evidence="13" id="KW-1185">Reference proteome</keyword>
<feature type="binding site" evidence="7 10">
    <location>
        <position position="367"/>
    </location>
    <ligand>
        <name>Mg(2+)</name>
        <dbReference type="ChEBI" id="CHEBI:18420"/>
    </ligand>
</feature>
<gene>
    <name evidence="7" type="primary">purF</name>
    <name evidence="12" type="ORF">EY643_11240</name>
</gene>
<dbReference type="InterPro" id="IPR029057">
    <property type="entry name" value="PRTase-like"/>
</dbReference>
<evidence type="ECO:0000256" key="8">
    <source>
        <dbReference type="PIRNR" id="PIRNR000485"/>
    </source>
</evidence>
<keyword evidence="6 7" id="KW-0315">Glutamine amidotransferase</keyword>
<dbReference type="RefSeq" id="WP_152662293.1">
    <property type="nucleotide sequence ID" value="NZ_CP036422.1"/>
</dbReference>
<keyword evidence="5 7" id="KW-0658">Purine biosynthesis</keyword>
<evidence type="ECO:0000256" key="4">
    <source>
        <dbReference type="ARBA" id="ARBA00022679"/>
    </source>
</evidence>
<dbReference type="KEGG" id="halc:EY643_11240"/>
<sequence>MCGLVGLVASNNVAPDIYDALTVLQHRGQDAAGIMTCGERGRFSLRKSEGLVRDVFRQQHMQRLEGTVGIGHVRYPTAGSSGPALAQPFYVNSPYGIALAHNGNLTNTEQLARELFQDDLRHLNTDSDSEVLLNVFAHEMQTLGKLSPTADDIFTAVESVHKRCRGGYAAVSLIVNYGVVGFRDPLGIRPLVVGERVGPDGRKDHMIASESVALDVLGFDLLGDVAPGEAVFIDVEGRLHRRQCAAAPELKPCIFEHVYFARPDSLMDGISVYKTRMRQGEALANKIRQERPELDIDVIIPIPDTSRIAAQSMAHELGVKFREGFMKNRYIGRTFIMPGQSERKKSVRQKLNPVPLEFDGKNVMLVDDSIVRGTTCRQIIEMARDAGAKNVFFASAAPPVRYPNVYGIDMPSASELIAHDRSVDEVCELIGADWLVYQDLDDLVRCSSDGNADITEFDCAVFSGKYITGDVDQGYLDHIEALRNDEAQSEKRAAATEEGAVVGIHNNA</sequence>
<dbReference type="SUPFAM" id="SSF56235">
    <property type="entry name" value="N-terminal nucleophile aminohydrolases (Ntn hydrolases)"/>
    <property type="match status" value="1"/>
</dbReference>
<reference evidence="12 13" key="1">
    <citation type="submission" date="2019-02" db="EMBL/GenBank/DDBJ databases">
        <authorList>
            <person name="Li S.-H."/>
        </authorList>
    </citation>
    <scope>NUCLEOTIDE SEQUENCE [LARGE SCALE GENOMIC DNA]</scope>
    <source>
        <strain evidence="12 13">IMCC14385</strain>
    </source>
</reference>
<keyword evidence="7 10" id="KW-0479">Metal-binding</keyword>
<dbReference type="OrthoDB" id="9801213at2"/>
<evidence type="ECO:0000256" key="1">
    <source>
        <dbReference type="ARBA" id="ARBA00005209"/>
    </source>
</evidence>
<comment type="function">
    <text evidence="7">Catalyzes the formation of phosphoribosylamine from phosphoribosylpyrophosphate (PRPP) and glutamine.</text>
</comment>
<comment type="pathway">
    <text evidence="1 7 8">Purine metabolism; IMP biosynthesis via de novo pathway; N(1)-(5-phospho-D-ribosyl)glycinamide from 5-phospho-alpha-D-ribose 1-diphosphate: step 1/2.</text>
</comment>
<dbReference type="PIRSF" id="PIRSF000485">
    <property type="entry name" value="Amd_phspho_trans"/>
    <property type="match status" value="1"/>
</dbReference>
<evidence type="ECO:0000256" key="2">
    <source>
        <dbReference type="ARBA" id="ARBA00010138"/>
    </source>
</evidence>
<feature type="binding site" evidence="7 10">
    <location>
        <position position="305"/>
    </location>
    <ligand>
        <name>Mg(2+)</name>
        <dbReference type="ChEBI" id="CHEBI:18420"/>
    </ligand>
</feature>
<feature type="domain" description="Glutamine amidotransferase type-2" evidence="11">
    <location>
        <begin position="2"/>
        <end position="236"/>
    </location>
</feature>
<dbReference type="UniPathway" id="UPA00074">
    <property type="reaction ID" value="UER00124"/>
</dbReference>
<dbReference type="EC" id="2.4.2.14" evidence="7"/>
<evidence type="ECO:0000259" key="11">
    <source>
        <dbReference type="PROSITE" id="PS51278"/>
    </source>
</evidence>
<feature type="active site" description="Nucleophile" evidence="7 9">
    <location>
        <position position="2"/>
    </location>
</feature>
<evidence type="ECO:0000256" key="5">
    <source>
        <dbReference type="ARBA" id="ARBA00022755"/>
    </source>
</evidence>
<keyword evidence="7 10" id="KW-0460">Magnesium</keyword>
<dbReference type="Pfam" id="PF00156">
    <property type="entry name" value="Pribosyltran"/>
    <property type="match status" value="1"/>
</dbReference>
<dbReference type="Pfam" id="PF13522">
    <property type="entry name" value="GATase_6"/>
    <property type="match status" value="1"/>
</dbReference>
<protein>
    <recommendedName>
        <fullName evidence="7">Amidophosphoribosyltransferase</fullName>
        <shortName evidence="7">ATase</shortName>
        <ecNumber evidence="7">2.4.2.14</ecNumber>
    </recommendedName>
    <alternativeName>
        <fullName evidence="7">Glutamine phosphoribosylpyrophosphate amidotransferase</fullName>
        <shortName evidence="7">GPATase</shortName>
    </alternativeName>
</protein>
<dbReference type="HAMAP" id="MF_01931">
    <property type="entry name" value="PurF"/>
    <property type="match status" value="1"/>
</dbReference>
<dbReference type="InterPro" id="IPR017932">
    <property type="entry name" value="GATase_2_dom"/>
</dbReference>
<evidence type="ECO:0000256" key="6">
    <source>
        <dbReference type="ARBA" id="ARBA00022962"/>
    </source>
</evidence>
<accession>A0A5P9NMN1</accession>
<dbReference type="CDD" id="cd06223">
    <property type="entry name" value="PRTases_typeI"/>
    <property type="match status" value="1"/>
</dbReference>